<evidence type="ECO:0000259" key="19">
    <source>
        <dbReference type="Pfam" id="PF00485"/>
    </source>
</evidence>
<feature type="domain" description="Phosphoribulokinase/uridine kinase" evidence="19">
    <location>
        <begin position="131"/>
        <end position="318"/>
    </location>
</feature>
<feature type="compositionally biased region" description="Basic and acidic residues" evidence="18">
    <location>
        <begin position="40"/>
        <end position="53"/>
    </location>
</feature>
<keyword evidence="12" id="KW-0539">Nucleus</keyword>
<evidence type="ECO:0000256" key="4">
    <source>
        <dbReference type="ARBA" id="ARBA00005408"/>
    </source>
</evidence>
<evidence type="ECO:0000256" key="2">
    <source>
        <dbReference type="ARBA" id="ARBA00004496"/>
    </source>
</evidence>
<accession>L7LYF7</accession>
<comment type="catalytic activity">
    <reaction evidence="13 17">
        <text>cytidine + ATP = CMP + ADP + H(+)</text>
        <dbReference type="Rhea" id="RHEA:24674"/>
        <dbReference type="ChEBI" id="CHEBI:15378"/>
        <dbReference type="ChEBI" id="CHEBI:17562"/>
        <dbReference type="ChEBI" id="CHEBI:30616"/>
        <dbReference type="ChEBI" id="CHEBI:60377"/>
        <dbReference type="ChEBI" id="CHEBI:456216"/>
        <dbReference type="EC" id="2.7.1.48"/>
    </reaction>
</comment>
<feature type="domain" description="Phosphoribosyltransferase" evidence="20">
    <location>
        <begin position="359"/>
        <end position="563"/>
    </location>
</feature>
<dbReference type="UniPathway" id="UPA00574">
    <property type="reaction ID" value="UER00637"/>
</dbReference>
<dbReference type="InterPro" id="IPR006083">
    <property type="entry name" value="PRK/URK"/>
</dbReference>
<evidence type="ECO:0000256" key="3">
    <source>
        <dbReference type="ARBA" id="ARBA00004690"/>
    </source>
</evidence>
<dbReference type="InterPro" id="IPR027417">
    <property type="entry name" value="P-loop_NTPase"/>
</dbReference>
<dbReference type="FunFam" id="3.40.50.2020:FF:000010">
    <property type="entry name" value="Uridine-cytidine kinase"/>
    <property type="match status" value="1"/>
</dbReference>
<comment type="similarity">
    <text evidence="4 17">Belongs to the uridine kinase family.</text>
</comment>
<evidence type="ECO:0000256" key="8">
    <source>
        <dbReference type="ARBA" id="ARBA00022741"/>
    </source>
</evidence>
<evidence type="ECO:0000259" key="20">
    <source>
        <dbReference type="Pfam" id="PF14681"/>
    </source>
</evidence>
<keyword evidence="9 17" id="KW-0418">Kinase</keyword>
<dbReference type="Pfam" id="PF14681">
    <property type="entry name" value="UPRTase"/>
    <property type="match status" value="1"/>
</dbReference>
<dbReference type="InterPro" id="IPR000764">
    <property type="entry name" value="Uridine_kinase-like"/>
</dbReference>
<comment type="pathway">
    <text evidence="3 17">Pyrimidine metabolism; UMP biosynthesis via salvage pathway; UMP from uridine: step 1/1.</text>
</comment>
<evidence type="ECO:0000256" key="7">
    <source>
        <dbReference type="ARBA" id="ARBA00022679"/>
    </source>
</evidence>
<dbReference type="GO" id="GO:0005634">
    <property type="term" value="C:nucleus"/>
    <property type="evidence" value="ECO:0007669"/>
    <property type="project" value="UniProtKB-SubCell"/>
</dbReference>
<dbReference type="Gene3D" id="3.40.50.2020">
    <property type="match status" value="1"/>
</dbReference>
<dbReference type="EC" id="2.7.1.48" evidence="17"/>
<feature type="compositionally biased region" description="Basic and acidic residues" evidence="18">
    <location>
        <begin position="19"/>
        <end position="30"/>
    </location>
</feature>
<feature type="compositionally biased region" description="Basic and acidic residues" evidence="18">
    <location>
        <begin position="1"/>
        <end position="12"/>
    </location>
</feature>
<keyword evidence="7 17" id="KW-0808">Transferase</keyword>
<evidence type="ECO:0000256" key="12">
    <source>
        <dbReference type="ARBA" id="ARBA00023242"/>
    </source>
</evidence>
<evidence type="ECO:0000256" key="6">
    <source>
        <dbReference type="ARBA" id="ARBA00022553"/>
    </source>
</evidence>
<comment type="subcellular location">
    <subcellularLocation>
        <location evidence="2">Cytoplasm</location>
    </subcellularLocation>
    <subcellularLocation>
        <location evidence="1">Nucleus</location>
    </subcellularLocation>
</comment>
<evidence type="ECO:0000256" key="5">
    <source>
        <dbReference type="ARBA" id="ARBA00022490"/>
    </source>
</evidence>
<sequence length="569" mass="64030">MAPIELENKAEEELQNGGDHNKRLACDSPEKVVPAATLKPSEKAVGPKEKAEPPVDVESFLHGSFDDVASASDLLSETQTPCMSPRRMRRERLWSGSAKDDSLLLTRQRTIYTAGRPPWYDVQGQLVEPFVIGICGGSASGKTTVARKIIEALNVPWVTLLSMDSFYKVLDEEQHRLADENQFNFDHPDAFDFDLLIETLKKLKEGKRVEVPIYNFVTHSREKRFKFMYGANVIIFEGILCFANKELLNMMDMKIFIDTDSDIRLARRLQRDITDRGRDLEGCLAQYERFVKPAFDHYIAPSMVHADLIVPRGGDNHIAINLIVQHVHTQLVSRGLKLRSKMAESHSGQPLPASLHLLPQTPQLRGIHTFIRNRATQRDEFIFYSKRLMRLLMEYTVAQLPFKDATVETPQGISYNGKRSAAGKICGVSILRAGETMEQALCDVLKDVRLGKILIQTNQSTGEPELYYLRLPKDIKDYTILLMDATVATGAASIMAVRVLLDHDVPEDNIMLVSLLMAESGVHSVAYAFPKVRIITTAVDPVVTEKFYIEPGIGNFGDRYFGTEALEYL</sequence>
<evidence type="ECO:0000256" key="11">
    <source>
        <dbReference type="ARBA" id="ARBA00022843"/>
    </source>
</evidence>
<evidence type="ECO:0000256" key="14">
    <source>
        <dbReference type="ARBA" id="ARBA00048909"/>
    </source>
</evidence>
<dbReference type="PRINTS" id="PR00988">
    <property type="entry name" value="URIDINKINASE"/>
</dbReference>
<evidence type="ECO:0000256" key="17">
    <source>
        <dbReference type="RuleBase" id="RU003825"/>
    </source>
</evidence>
<organism evidence="21">
    <name type="scientific">Rhipicephalus pulchellus</name>
    <name type="common">Yellow backed tick</name>
    <name type="synonym">Dermacentor pulchellus</name>
    <dbReference type="NCBI Taxonomy" id="72859"/>
    <lineage>
        <taxon>Eukaryota</taxon>
        <taxon>Metazoa</taxon>
        <taxon>Ecdysozoa</taxon>
        <taxon>Arthropoda</taxon>
        <taxon>Chelicerata</taxon>
        <taxon>Arachnida</taxon>
        <taxon>Acari</taxon>
        <taxon>Parasitiformes</taxon>
        <taxon>Ixodida</taxon>
        <taxon>Ixodoidea</taxon>
        <taxon>Ixodidae</taxon>
        <taxon>Rhipicephalinae</taxon>
        <taxon>Rhipicephalus</taxon>
        <taxon>Rhipicephalus</taxon>
    </lineage>
</organism>
<dbReference type="EMBL" id="GACK01009135">
    <property type="protein sequence ID" value="JAA55899.1"/>
    <property type="molecule type" value="mRNA"/>
</dbReference>
<evidence type="ECO:0000256" key="15">
    <source>
        <dbReference type="ARBA" id="ARBA00056790"/>
    </source>
</evidence>
<dbReference type="Gene3D" id="3.40.50.300">
    <property type="entry name" value="P-loop containing nucleotide triphosphate hydrolases"/>
    <property type="match status" value="1"/>
</dbReference>
<proteinExistence type="evidence at transcript level"/>
<keyword evidence="8 17" id="KW-0547">Nucleotide-binding</keyword>
<feature type="region of interest" description="Disordered" evidence="18">
    <location>
        <begin position="1"/>
        <end position="53"/>
    </location>
</feature>
<keyword evidence="5" id="KW-0963">Cytoplasm</keyword>
<dbReference type="UniPathway" id="UPA00579">
    <property type="reaction ID" value="UER00640"/>
</dbReference>
<dbReference type="CDD" id="cd06223">
    <property type="entry name" value="PRTases_typeI"/>
    <property type="match status" value="1"/>
</dbReference>
<dbReference type="GO" id="GO:0005737">
    <property type="term" value="C:cytoplasm"/>
    <property type="evidence" value="ECO:0007669"/>
    <property type="project" value="UniProtKB-SubCell"/>
</dbReference>
<evidence type="ECO:0000256" key="13">
    <source>
        <dbReference type="ARBA" id="ARBA00047436"/>
    </source>
</evidence>
<keyword evidence="6" id="KW-0597">Phosphoprotein</keyword>
<dbReference type="PANTHER" id="PTHR10285">
    <property type="entry name" value="URIDINE KINASE"/>
    <property type="match status" value="1"/>
</dbReference>
<dbReference type="AlphaFoldDB" id="L7LYF7"/>
<keyword evidence="11" id="KW-0832">Ubl conjugation</keyword>
<dbReference type="Pfam" id="PF00485">
    <property type="entry name" value="PRK"/>
    <property type="match status" value="1"/>
</dbReference>
<dbReference type="SUPFAM" id="SSF52540">
    <property type="entry name" value="P-loop containing nucleoside triphosphate hydrolases"/>
    <property type="match status" value="1"/>
</dbReference>
<evidence type="ECO:0000313" key="21">
    <source>
        <dbReference type="EMBL" id="JAA55899.1"/>
    </source>
</evidence>
<comment type="catalytic activity">
    <reaction evidence="14 17">
        <text>uridine + ATP = UMP + ADP + H(+)</text>
        <dbReference type="Rhea" id="RHEA:16825"/>
        <dbReference type="ChEBI" id="CHEBI:15378"/>
        <dbReference type="ChEBI" id="CHEBI:16704"/>
        <dbReference type="ChEBI" id="CHEBI:30616"/>
        <dbReference type="ChEBI" id="CHEBI:57865"/>
        <dbReference type="ChEBI" id="CHEBI:456216"/>
        <dbReference type="EC" id="2.7.1.48"/>
    </reaction>
</comment>
<dbReference type="SUPFAM" id="SSF53271">
    <property type="entry name" value="PRTase-like"/>
    <property type="match status" value="1"/>
</dbReference>
<evidence type="ECO:0000256" key="10">
    <source>
        <dbReference type="ARBA" id="ARBA00022840"/>
    </source>
</evidence>
<dbReference type="GO" id="GO:0004849">
    <property type="term" value="F:uridine kinase activity"/>
    <property type="evidence" value="ECO:0007669"/>
    <property type="project" value="UniProtKB-EC"/>
</dbReference>
<keyword evidence="10 17" id="KW-0067">ATP-binding</keyword>
<name>L7LYF7_RHIPC</name>
<dbReference type="InterPro" id="IPR029057">
    <property type="entry name" value="PRTase-like"/>
</dbReference>
<reference evidence="21" key="1">
    <citation type="submission" date="2012-11" db="EMBL/GenBank/DDBJ databases">
        <authorList>
            <person name="Lucero-Rivera Y.E."/>
            <person name="Tovar-Ramirez D."/>
        </authorList>
    </citation>
    <scope>NUCLEOTIDE SEQUENCE</scope>
    <source>
        <tissue evidence="21">Salivary gland</tissue>
    </source>
</reference>
<evidence type="ECO:0000256" key="1">
    <source>
        <dbReference type="ARBA" id="ARBA00004123"/>
    </source>
</evidence>
<dbReference type="GO" id="GO:0043771">
    <property type="term" value="F:cytidine kinase activity"/>
    <property type="evidence" value="ECO:0007669"/>
    <property type="project" value="RHEA"/>
</dbReference>
<dbReference type="NCBIfam" id="TIGR00235">
    <property type="entry name" value="udk"/>
    <property type="match status" value="1"/>
</dbReference>
<dbReference type="GO" id="GO:0044211">
    <property type="term" value="P:CTP salvage"/>
    <property type="evidence" value="ECO:0007669"/>
    <property type="project" value="UniProtKB-UniPathway"/>
</dbReference>
<dbReference type="CDD" id="cd02023">
    <property type="entry name" value="UMPK"/>
    <property type="match status" value="1"/>
</dbReference>
<comment type="subunit">
    <text evidence="16">Interacts with RNF19B.</text>
</comment>
<protein>
    <recommendedName>
        <fullName evidence="17">Uridine kinase</fullName>
        <ecNumber evidence="17">2.7.1.48</ecNumber>
    </recommendedName>
</protein>
<evidence type="ECO:0000256" key="9">
    <source>
        <dbReference type="ARBA" id="ARBA00022777"/>
    </source>
</evidence>
<comment type="pathway">
    <text evidence="17">Pyrimidine metabolism; CTP biosynthesis via salvage pathway; CTP from cytidine: step 1/3.</text>
</comment>
<dbReference type="FunFam" id="3.40.50.300:FF:000200">
    <property type="entry name" value="Uridine-cytidine kinase"/>
    <property type="match status" value="1"/>
</dbReference>
<dbReference type="GO" id="GO:0005524">
    <property type="term" value="F:ATP binding"/>
    <property type="evidence" value="ECO:0007669"/>
    <property type="project" value="UniProtKB-KW"/>
</dbReference>
<dbReference type="NCBIfam" id="NF004018">
    <property type="entry name" value="PRK05480.1"/>
    <property type="match status" value="1"/>
</dbReference>
<dbReference type="NCBIfam" id="NF001097">
    <property type="entry name" value="PRK00129.1"/>
    <property type="match status" value="1"/>
</dbReference>
<evidence type="ECO:0000256" key="18">
    <source>
        <dbReference type="SAM" id="MobiDB-lite"/>
    </source>
</evidence>
<comment type="function">
    <text evidence="15">May contribute to UTP accumulation needed for blast transformation and proliferation.</text>
</comment>
<dbReference type="GO" id="GO:0044206">
    <property type="term" value="P:UMP salvage"/>
    <property type="evidence" value="ECO:0007669"/>
    <property type="project" value="UniProtKB-UniPathway"/>
</dbReference>
<reference evidence="21" key="2">
    <citation type="journal article" date="2015" name="J. Proteomics">
        <title>Sexual differences in the sialomes of the zebra tick, Rhipicephalus pulchellus.</title>
        <authorList>
            <person name="Tan A.W."/>
            <person name="Francischetti I.M."/>
            <person name="Slovak M."/>
            <person name="Kini R.M."/>
            <person name="Ribeiro J.M."/>
        </authorList>
    </citation>
    <scope>NUCLEOTIDE SEQUENCE</scope>
    <source>
        <tissue evidence="21">Salivary gland</tissue>
    </source>
</reference>
<evidence type="ECO:0000256" key="16">
    <source>
        <dbReference type="ARBA" id="ARBA00065923"/>
    </source>
</evidence>
<dbReference type="InterPro" id="IPR000836">
    <property type="entry name" value="PRTase_dom"/>
</dbReference>